<evidence type="ECO:0000256" key="7">
    <source>
        <dbReference type="ARBA" id="ARBA00023016"/>
    </source>
</evidence>
<sequence>MSEKLPRIDCQELIRALERAGFVWKRQKGSHPHMWRETDRKRVTIPVHKGKIVPPGTLRAILRDANISIEEFRTLL</sequence>
<accession>A0A7V9ACQ7</accession>
<evidence type="ECO:0000256" key="4">
    <source>
        <dbReference type="ARBA" id="ARBA00022759"/>
    </source>
</evidence>
<dbReference type="PANTHER" id="PTHR34873">
    <property type="entry name" value="SSR1766 PROTEIN"/>
    <property type="match status" value="1"/>
</dbReference>
<keyword evidence="5" id="KW-0378">Hydrolase</keyword>
<evidence type="ECO:0000256" key="1">
    <source>
        <dbReference type="ARBA" id="ARBA00006620"/>
    </source>
</evidence>
<gene>
    <name evidence="8" type="ORF">H0921_13710</name>
</gene>
<evidence type="ECO:0000256" key="2">
    <source>
        <dbReference type="ARBA" id="ARBA00022649"/>
    </source>
</evidence>
<keyword evidence="2" id="KW-1277">Toxin-antitoxin system</keyword>
<keyword evidence="9" id="KW-1185">Reference proteome</keyword>
<organism evidence="8 9">
    <name type="scientific">Thermogemmata fonticola</name>
    <dbReference type="NCBI Taxonomy" id="2755323"/>
    <lineage>
        <taxon>Bacteria</taxon>
        <taxon>Pseudomonadati</taxon>
        <taxon>Planctomycetota</taxon>
        <taxon>Planctomycetia</taxon>
        <taxon>Gemmatales</taxon>
        <taxon>Gemmataceae</taxon>
        <taxon>Thermogemmata</taxon>
    </lineage>
</organism>
<dbReference type="InterPro" id="IPR012933">
    <property type="entry name" value="HicA_mRNA_interferase"/>
</dbReference>
<dbReference type="SUPFAM" id="SSF54786">
    <property type="entry name" value="YcfA/nrd intein domain"/>
    <property type="match status" value="1"/>
</dbReference>
<comment type="similarity">
    <text evidence="1">Belongs to the HicA mRNA interferase family.</text>
</comment>
<evidence type="ECO:0000256" key="6">
    <source>
        <dbReference type="ARBA" id="ARBA00022884"/>
    </source>
</evidence>
<dbReference type="GO" id="GO:0016787">
    <property type="term" value="F:hydrolase activity"/>
    <property type="evidence" value="ECO:0007669"/>
    <property type="project" value="UniProtKB-KW"/>
</dbReference>
<evidence type="ECO:0000313" key="9">
    <source>
        <dbReference type="Proteomes" id="UP000542342"/>
    </source>
</evidence>
<keyword evidence="4" id="KW-0255">Endonuclease</keyword>
<dbReference type="PANTHER" id="PTHR34873:SF3">
    <property type="entry name" value="ADDICTION MODULE TOXIN, HICA FAMILY"/>
    <property type="match status" value="1"/>
</dbReference>
<evidence type="ECO:0000313" key="8">
    <source>
        <dbReference type="EMBL" id="MBA2227213.1"/>
    </source>
</evidence>
<dbReference type="GO" id="GO:0003729">
    <property type="term" value="F:mRNA binding"/>
    <property type="evidence" value="ECO:0007669"/>
    <property type="project" value="InterPro"/>
</dbReference>
<name>A0A7V9ACQ7_9BACT</name>
<protein>
    <submittedName>
        <fullName evidence="8">Type II toxin-antitoxin system HicA family toxin</fullName>
    </submittedName>
</protein>
<dbReference type="Gene3D" id="3.30.920.30">
    <property type="entry name" value="Hypothetical protein"/>
    <property type="match status" value="1"/>
</dbReference>
<dbReference type="Proteomes" id="UP000542342">
    <property type="component" value="Unassembled WGS sequence"/>
</dbReference>
<evidence type="ECO:0000256" key="5">
    <source>
        <dbReference type="ARBA" id="ARBA00022801"/>
    </source>
</evidence>
<evidence type="ECO:0000256" key="3">
    <source>
        <dbReference type="ARBA" id="ARBA00022722"/>
    </source>
</evidence>
<dbReference type="Pfam" id="PF07927">
    <property type="entry name" value="HicA_toxin"/>
    <property type="match status" value="1"/>
</dbReference>
<dbReference type="GO" id="GO:0004519">
    <property type="term" value="F:endonuclease activity"/>
    <property type="evidence" value="ECO:0007669"/>
    <property type="project" value="UniProtKB-KW"/>
</dbReference>
<dbReference type="EMBL" id="JACEFB010000011">
    <property type="protein sequence ID" value="MBA2227213.1"/>
    <property type="molecule type" value="Genomic_DNA"/>
</dbReference>
<keyword evidence="6" id="KW-0694">RNA-binding</keyword>
<dbReference type="InterPro" id="IPR038570">
    <property type="entry name" value="HicA_sf"/>
</dbReference>
<keyword evidence="7" id="KW-0346">Stress response</keyword>
<keyword evidence="3" id="KW-0540">Nuclease</keyword>
<reference evidence="8 9" key="1">
    <citation type="submission" date="2020-07" db="EMBL/GenBank/DDBJ databases">
        <title>Thermogemmata thermophila gen. nov., sp. nov., a novel moderate thermophilic planctomycete from a Kamchatka hot spring.</title>
        <authorList>
            <person name="Elcheninov A.G."/>
            <person name="Podosokorskaya O.A."/>
            <person name="Kovaleva O.L."/>
            <person name="Novikov A."/>
            <person name="Bonch-Osmolovskaya E.A."/>
            <person name="Toshchakov S.V."/>
            <person name="Kublanov I.V."/>
        </authorList>
    </citation>
    <scope>NUCLEOTIDE SEQUENCE [LARGE SCALE GENOMIC DNA]</scope>
    <source>
        <strain evidence="8 9">2918</strain>
    </source>
</reference>
<comment type="caution">
    <text evidence="8">The sequence shown here is derived from an EMBL/GenBank/DDBJ whole genome shotgun (WGS) entry which is preliminary data.</text>
</comment>
<dbReference type="AlphaFoldDB" id="A0A7V9ACQ7"/>
<proteinExistence type="inferred from homology"/>